<keyword evidence="2" id="KW-1185">Reference proteome</keyword>
<comment type="caution">
    <text evidence="1">The sequence shown here is derived from an EMBL/GenBank/DDBJ whole genome shotgun (WGS) entry which is preliminary data.</text>
</comment>
<organism evidence="1 2">
    <name type="scientific">Aureobasidium mustum</name>
    <dbReference type="NCBI Taxonomy" id="2773714"/>
    <lineage>
        <taxon>Eukaryota</taxon>
        <taxon>Fungi</taxon>
        <taxon>Dikarya</taxon>
        <taxon>Ascomycota</taxon>
        <taxon>Pezizomycotina</taxon>
        <taxon>Dothideomycetes</taxon>
        <taxon>Dothideomycetidae</taxon>
        <taxon>Dothideales</taxon>
        <taxon>Saccotheciaceae</taxon>
        <taxon>Aureobasidium</taxon>
    </lineage>
</organism>
<dbReference type="EMBL" id="CAIJEO010000007">
    <property type="protein sequence ID" value="CAD0096611.1"/>
    <property type="molecule type" value="Genomic_DNA"/>
</dbReference>
<name>A0A9N8K4N8_9PEZI</name>
<accession>A0A9N8K4N8</accession>
<evidence type="ECO:0000313" key="2">
    <source>
        <dbReference type="Proteomes" id="UP000714618"/>
    </source>
</evidence>
<dbReference type="AlphaFoldDB" id="A0A9N8K4N8"/>
<sequence>MPRRDLRRNTFDLNAFMIGLRYLSRQIENSPILAPYRPIELISCGGFVSTMYLRNRTSTHDLDFFLNERTYGRHYEAVRRELLFLVDRVANVLNYSSDWANDEVKFYLTLLNDPEILFVESKRQMRPIYQNLDLKIYAVKWEWPQDWLDCVSIATLLYNREGVQMSPSLLRRYDHTDLETPVRPYMVAELNRRVRQRIGRDPFPGSTWVYTRRGFHYQWLTGESIPHNLWPPKEDE</sequence>
<dbReference type="Proteomes" id="UP000714618">
    <property type="component" value="Unassembled WGS sequence"/>
</dbReference>
<proteinExistence type="predicted"/>
<dbReference type="OrthoDB" id="3348320at2759"/>
<reference evidence="1" key="1">
    <citation type="submission" date="2020-06" db="EMBL/GenBank/DDBJ databases">
        <authorList>
            <person name="Onetto C."/>
        </authorList>
    </citation>
    <scope>NUCLEOTIDE SEQUENCE</scope>
</reference>
<protein>
    <submittedName>
        <fullName evidence="1">Uncharacterized protein</fullName>
    </submittedName>
</protein>
<evidence type="ECO:0000313" key="1">
    <source>
        <dbReference type="EMBL" id="CAD0096611.1"/>
    </source>
</evidence>
<gene>
    <name evidence="1" type="ORF">AWRI4233_LOCUS5814</name>
</gene>